<dbReference type="Proteomes" id="UP001457282">
    <property type="component" value="Unassembled WGS sequence"/>
</dbReference>
<dbReference type="EMBL" id="JBEDUW010000007">
    <property type="protein sequence ID" value="KAK9911098.1"/>
    <property type="molecule type" value="Genomic_DNA"/>
</dbReference>
<protein>
    <submittedName>
        <fullName evidence="2">Uncharacterized protein</fullName>
    </submittedName>
</protein>
<evidence type="ECO:0000313" key="2">
    <source>
        <dbReference type="EMBL" id="KAK9911098.1"/>
    </source>
</evidence>
<evidence type="ECO:0000313" key="3">
    <source>
        <dbReference type="Proteomes" id="UP001457282"/>
    </source>
</evidence>
<feature type="region of interest" description="Disordered" evidence="1">
    <location>
        <begin position="113"/>
        <end position="141"/>
    </location>
</feature>
<sequence length="218" mass="24531">MQPSQSSCAAQPIVELRSVVHAWREEEAEGQLHEGWGEEEDEIQVIEEQPSHPPVERCVTLDMYGERVEDVGPQEGRDDIVQIVDMQPLQSSCPAHSIVEPHSIVHACREEGTGEQLQEGRQEEGVRVTEEQPSQSSEPVQTTVDIGKVVQRLDDLVERFTHLEQRTEARDRRRNSEYQFVCSEFFTLSLHLGYSANARDPPIPPSFSQGSAATRSTS</sequence>
<feature type="compositionally biased region" description="Polar residues" evidence="1">
    <location>
        <begin position="131"/>
        <end position="141"/>
    </location>
</feature>
<organism evidence="2 3">
    <name type="scientific">Rubus argutus</name>
    <name type="common">Southern blackberry</name>
    <dbReference type="NCBI Taxonomy" id="59490"/>
    <lineage>
        <taxon>Eukaryota</taxon>
        <taxon>Viridiplantae</taxon>
        <taxon>Streptophyta</taxon>
        <taxon>Embryophyta</taxon>
        <taxon>Tracheophyta</taxon>
        <taxon>Spermatophyta</taxon>
        <taxon>Magnoliopsida</taxon>
        <taxon>eudicotyledons</taxon>
        <taxon>Gunneridae</taxon>
        <taxon>Pentapetalae</taxon>
        <taxon>rosids</taxon>
        <taxon>fabids</taxon>
        <taxon>Rosales</taxon>
        <taxon>Rosaceae</taxon>
        <taxon>Rosoideae</taxon>
        <taxon>Rosoideae incertae sedis</taxon>
        <taxon>Rubus</taxon>
    </lineage>
</organism>
<reference evidence="2 3" key="1">
    <citation type="journal article" date="2023" name="G3 (Bethesda)">
        <title>A chromosome-length genome assembly and annotation of blackberry (Rubus argutus, cv. 'Hillquist').</title>
        <authorList>
            <person name="Bruna T."/>
            <person name="Aryal R."/>
            <person name="Dudchenko O."/>
            <person name="Sargent D.J."/>
            <person name="Mead D."/>
            <person name="Buti M."/>
            <person name="Cavallini A."/>
            <person name="Hytonen T."/>
            <person name="Andres J."/>
            <person name="Pham M."/>
            <person name="Weisz D."/>
            <person name="Mascagni F."/>
            <person name="Usai G."/>
            <person name="Natali L."/>
            <person name="Bassil N."/>
            <person name="Fernandez G.E."/>
            <person name="Lomsadze A."/>
            <person name="Armour M."/>
            <person name="Olukolu B."/>
            <person name="Poorten T."/>
            <person name="Britton C."/>
            <person name="Davik J."/>
            <person name="Ashrafi H."/>
            <person name="Aiden E.L."/>
            <person name="Borodovsky M."/>
            <person name="Worthington M."/>
        </authorList>
    </citation>
    <scope>NUCLEOTIDE SEQUENCE [LARGE SCALE GENOMIC DNA]</scope>
    <source>
        <strain evidence="2">PI 553951</strain>
    </source>
</reference>
<feature type="region of interest" description="Disordered" evidence="1">
    <location>
        <begin position="197"/>
        <end position="218"/>
    </location>
</feature>
<gene>
    <name evidence="2" type="ORF">M0R45_035021</name>
</gene>
<evidence type="ECO:0000256" key="1">
    <source>
        <dbReference type="SAM" id="MobiDB-lite"/>
    </source>
</evidence>
<comment type="caution">
    <text evidence="2">The sequence shown here is derived from an EMBL/GenBank/DDBJ whole genome shotgun (WGS) entry which is preliminary data.</text>
</comment>
<feature type="compositionally biased region" description="Polar residues" evidence="1">
    <location>
        <begin position="206"/>
        <end position="218"/>
    </location>
</feature>
<keyword evidence="3" id="KW-1185">Reference proteome</keyword>
<name>A0AAW1VRY3_RUBAR</name>
<accession>A0AAW1VRY3</accession>
<dbReference type="AlphaFoldDB" id="A0AAW1VRY3"/>
<feature type="compositionally biased region" description="Basic and acidic residues" evidence="1">
    <location>
        <begin position="113"/>
        <end position="130"/>
    </location>
</feature>
<proteinExistence type="predicted"/>